<reference evidence="11" key="1">
    <citation type="submission" date="2025-08" db="UniProtKB">
        <authorList>
            <consortium name="RefSeq"/>
        </authorList>
    </citation>
    <scope>IDENTIFICATION</scope>
    <source>
        <strain evidence="11">Airmid</strain>
    </source>
</reference>
<dbReference type="InterPro" id="IPR039250">
    <property type="entry name" value="CREBL2/REPTOR-BP"/>
</dbReference>
<dbReference type="GeneID" id="113792593"/>
<evidence type="ECO:0000256" key="6">
    <source>
        <dbReference type="ARBA" id="ARBA00023163"/>
    </source>
</evidence>
<feature type="domain" description="BZIP" evidence="9">
    <location>
        <begin position="69"/>
        <end position="114"/>
    </location>
</feature>
<comment type="subcellular location">
    <subcellularLocation>
        <location evidence="1">Nucleus</location>
    </subcellularLocation>
</comment>
<dbReference type="KEGG" id="dpte:113792593"/>
<keyword evidence="3" id="KW-0805">Transcription regulation</keyword>
<feature type="compositionally biased region" description="Polar residues" evidence="8">
    <location>
        <begin position="31"/>
        <end position="40"/>
    </location>
</feature>
<evidence type="ECO:0000256" key="8">
    <source>
        <dbReference type="SAM" id="MobiDB-lite"/>
    </source>
</evidence>
<proteinExistence type="inferred from homology"/>
<dbReference type="FunCoup" id="A0A6P6XYC2">
    <property type="interactions" value="422"/>
</dbReference>
<gene>
    <name evidence="11" type="primary">LOC113792593</name>
</gene>
<keyword evidence="7" id="KW-0539">Nucleus</keyword>
<comment type="similarity">
    <text evidence="2">Belongs to the bZIP family. ATF subfamily.</text>
</comment>
<feature type="compositionally biased region" description="Basic and acidic residues" evidence="8">
    <location>
        <begin position="41"/>
        <end position="50"/>
    </location>
</feature>
<dbReference type="PANTHER" id="PTHR21051:SF4">
    <property type="entry name" value="CAMP-RESPONSIVE ELEMENT-BINDING PROTEIN-LIKE 2"/>
    <property type="match status" value="1"/>
</dbReference>
<evidence type="ECO:0000256" key="2">
    <source>
        <dbReference type="ARBA" id="ARBA00009050"/>
    </source>
</evidence>
<evidence type="ECO:0000259" key="9">
    <source>
        <dbReference type="Pfam" id="PF07716"/>
    </source>
</evidence>
<evidence type="ECO:0000313" key="10">
    <source>
        <dbReference type="Proteomes" id="UP000515146"/>
    </source>
</evidence>
<evidence type="ECO:0000256" key="4">
    <source>
        <dbReference type="ARBA" id="ARBA00023125"/>
    </source>
</evidence>
<organism evidence="10 11">
    <name type="scientific">Dermatophagoides pteronyssinus</name>
    <name type="common">European house dust mite</name>
    <dbReference type="NCBI Taxonomy" id="6956"/>
    <lineage>
        <taxon>Eukaryota</taxon>
        <taxon>Metazoa</taxon>
        <taxon>Ecdysozoa</taxon>
        <taxon>Arthropoda</taxon>
        <taxon>Chelicerata</taxon>
        <taxon>Arachnida</taxon>
        <taxon>Acari</taxon>
        <taxon>Acariformes</taxon>
        <taxon>Sarcoptiformes</taxon>
        <taxon>Astigmata</taxon>
        <taxon>Psoroptidia</taxon>
        <taxon>Analgoidea</taxon>
        <taxon>Pyroglyphidae</taxon>
        <taxon>Dermatophagoidinae</taxon>
        <taxon>Dermatophagoides</taxon>
    </lineage>
</organism>
<keyword evidence="10" id="KW-1185">Reference proteome</keyword>
<dbReference type="SUPFAM" id="SSF57959">
    <property type="entry name" value="Leucine zipper domain"/>
    <property type="match status" value="1"/>
</dbReference>
<dbReference type="PANTHER" id="PTHR21051">
    <property type="entry name" value="CAMP-RESPONSIVE ELEMENT-BINDING PROTEIN-LIKE 2"/>
    <property type="match status" value="1"/>
</dbReference>
<dbReference type="Gene3D" id="1.20.5.170">
    <property type="match status" value="1"/>
</dbReference>
<dbReference type="Proteomes" id="UP000515146">
    <property type="component" value="Unplaced"/>
</dbReference>
<evidence type="ECO:0000313" key="11">
    <source>
        <dbReference type="RefSeq" id="XP_027198302.1"/>
    </source>
</evidence>
<feature type="region of interest" description="Disordered" evidence="8">
    <location>
        <begin position="26"/>
        <end position="80"/>
    </location>
</feature>
<keyword evidence="4" id="KW-0238">DNA-binding</keyword>
<dbReference type="CDD" id="cd14709">
    <property type="entry name" value="bZIP_CREBL2"/>
    <property type="match status" value="1"/>
</dbReference>
<dbReference type="GO" id="GO:0005634">
    <property type="term" value="C:nucleus"/>
    <property type="evidence" value="ECO:0007669"/>
    <property type="project" value="UniProtKB-SubCell"/>
</dbReference>
<evidence type="ECO:0000256" key="3">
    <source>
        <dbReference type="ARBA" id="ARBA00023015"/>
    </source>
</evidence>
<dbReference type="InterPro" id="IPR004827">
    <property type="entry name" value="bZIP"/>
</dbReference>
<dbReference type="CTD" id="34371"/>
<dbReference type="GO" id="GO:0003677">
    <property type="term" value="F:DNA binding"/>
    <property type="evidence" value="ECO:0007669"/>
    <property type="project" value="UniProtKB-KW"/>
</dbReference>
<dbReference type="GO" id="GO:0003700">
    <property type="term" value="F:DNA-binding transcription factor activity"/>
    <property type="evidence" value="ECO:0007669"/>
    <property type="project" value="InterPro"/>
</dbReference>
<dbReference type="InParanoid" id="A0A6P6XYC2"/>
<dbReference type="RefSeq" id="XP_027198302.1">
    <property type="nucleotide sequence ID" value="XM_027342501.1"/>
</dbReference>
<evidence type="ECO:0000256" key="1">
    <source>
        <dbReference type="ARBA" id="ARBA00004123"/>
    </source>
</evidence>
<name>A0A6P6XYC2_DERPT</name>
<dbReference type="AlphaFoldDB" id="A0A6P6XYC2"/>
<protein>
    <submittedName>
        <fullName evidence="11">REPTOR-binding partner-like</fullName>
    </submittedName>
</protein>
<dbReference type="InterPro" id="IPR046347">
    <property type="entry name" value="bZIP_sf"/>
</dbReference>
<dbReference type="OrthoDB" id="5984119at2759"/>
<accession>A0A6P6XYC2</accession>
<feature type="compositionally biased region" description="Basic and acidic residues" evidence="8">
    <location>
        <begin position="67"/>
        <end position="80"/>
    </location>
</feature>
<sequence>MGEINDEIIDEKPPFYNSMEFPNNGFAIQPSIASTSTANESETKNKDVKGKVRKSKNKSSNMQKVDTNAKLERSRQSARECRARKKLRYQYLEDLVNKREHANIRLMKEFDQLQGIVSLLSSDQYHLETVREKYKSIQPPKQ</sequence>
<dbReference type="Pfam" id="PF07716">
    <property type="entry name" value="bZIP_2"/>
    <property type="match status" value="1"/>
</dbReference>
<keyword evidence="5" id="KW-0010">Activator</keyword>
<keyword evidence="6" id="KW-0804">Transcription</keyword>
<evidence type="ECO:0000256" key="5">
    <source>
        <dbReference type="ARBA" id="ARBA00023159"/>
    </source>
</evidence>
<evidence type="ECO:0000256" key="7">
    <source>
        <dbReference type="ARBA" id="ARBA00023242"/>
    </source>
</evidence>